<organism evidence="2 3">
    <name type="scientific">Fasciola hepatica</name>
    <name type="common">Liver fluke</name>
    <dbReference type="NCBI Taxonomy" id="6192"/>
    <lineage>
        <taxon>Eukaryota</taxon>
        <taxon>Metazoa</taxon>
        <taxon>Spiralia</taxon>
        <taxon>Lophotrochozoa</taxon>
        <taxon>Platyhelminthes</taxon>
        <taxon>Trematoda</taxon>
        <taxon>Digenea</taxon>
        <taxon>Plagiorchiida</taxon>
        <taxon>Echinostomata</taxon>
        <taxon>Echinostomatoidea</taxon>
        <taxon>Fasciolidae</taxon>
        <taxon>Fasciola</taxon>
    </lineage>
</organism>
<name>A0A2H1BXP8_FASHE</name>
<evidence type="ECO:0000313" key="2">
    <source>
        <dbReference type="EMBL" id="THD20437.1"/>
    </source>
</evidence>
<accession>A0A2H1BXP8</accession>
<proteinExistence type="predicted"/>
<reference evidence="2" key="1">
    <citation type="submission" date="2019-03" db="EMBL/GenBank/DDBJ databases">
        <title>Improved annotation for the trematode Fasciola hepatica.</title>
        <authorList>
            <person name="Choi Y.-J."/>
            <person name="Martin J."/>
            <person name="Mitreva M."/>
        </authorList>
    </citation>
    <scope>NUCLEOTIDE SEQUENCE [LARGE SCALE GENOMIC DNA]</scope>
</reference>
<comment type="caution">
    <text evidence="2">The sequence shown here is derived from an EMBL/GenBank/DDBJ whole genome shotgun (WGS) entry which is preliminary data.</text>
</comment>
<dbReference type="EMBL" id="JXXN02004633">
    <property type="protein sequence ID" value="THD20437.1"/>
    <property type="molecule type" value="Genomic_DNA"/>
</dbReference>
<evidence type="ECO:0000256" key="1">
    <source>
        <dbReference type="SAM" id="MobiDB-lite"/>
    </source>
</evidence>
<gene>
    <name evidence="2" type="ORF">D915_008835</name>
</gene>
<dbReference type="AlphaFoldDB" id="A0A2H1BXP8"/>
<evidence type="ECO:0000313" key="3">
    <source>
        <dbReference type="Proteomes" id="UP000230066"/>
    </source>
</evidence>
<feature type="region of interest" description="Disordered" evidence="1">
    <location>
        <begin position="25"/>
        <end position="65"/>
    </location>
</feature>
<protein>
    <submittedName>
        <fullName evidence="2">Uncharacterized protein</fullName>
    </submittedName>
</protein>
<sequence length="149" mass="16828">MDREPRFADLTRFVQDGADAVVVKSMYPSKQSTDRPDRSDGQQCRPMQKPNVSTMTIQADEPQPMHRLRQPQVTNGSARSTCPCCGQNGYLDQCSTFLNMEMSTRHRYMKTSALSELCLKQETPLINAAHISFAAWIVAKLLIIPCCMR</sequence>
<dbReference type="Proteomes" id="UP000230066">
    <property type="component" value="Unassembled WGS sequence"/>
</dbReference>
<keyword evidence="3" id="KW-1185">Reference proteome</keyword>